<name>A0A816LBC9_9BILA</name>
<evidence type="ECO:0000313" key="3">
    <source>
        <dbReference type="Proteomes" id="UP000663824"/>
    </source>
</evidence>
<evidence type="ECO:0000313" key="2">
    <source>
        <dbReference type="EMBL" id="CAF1934713.1"/>
    </source>
</evidence>
<gene>
    <name evidence="2" type="ORF">MBJ925_LOCUS4816</name>
</gene>
<evidence type="ECO:0000259" key="1">
    <source>
        <dbReference type="Pfam" id="PF20209"/>
    </source>
</evidence>
<dbReference type="InterPro" id="IPR046700">
    <property type="entry name" value="DUF6570"/>
</dbReference>
<feature type="domain" description="DUF6570" evidence="1">
    <location>
        <begin position="191"/>
        <end position="305"/>
    </location>
</feature>
<dbReference type="AlphaFoldDB" id="A0A816LBC9"/>
<dbReference type="EMBL" id="CAJNRE010001047">
    <property type="protein sequence ID" value="CAF1934713.1"/>
    <property type="molecule type" value="Genomic_DNA"/>
</dbReference>
<proteinExistence type="predicted"/>
<protein>
    <recommendedName>
        <fullName evidence="1">DUF6570 domain-containing protein</fullName>
    </recommendedName>
</protein>
<sequence length="363" mass="42177">MVGEPVRRRATRLFYRRTTKPTGARGDTFEQGDRRDTSLLSRKDVLQSSNCNNNRAAIIERDVKGSVVTINRLKHYSFIKRRDYVDSKDIFARDASIVNETRQQKLFISDLVKFDIIQKAVNIKIIERSINLISKLPKIPKRAPDHEQQQQHISVEVFKSTIAELFKEVLKRIIFIISFTTTTAISRISFYEVPNCLKILTELEERLISPRIPFMVIRTLGFCKQFGLKGNLVNVPMNVDTNVSILPRIFSDTHTIQLKLMRQMKNKNAFMYETIRPKVVHAAIKYLIGQELYKDEGIVISNDWIKEYSNERENFIVNDEDKKLNMNENTGDVFDDDDDWNELDDKPISPVTTETLLNDETNN</sequence>
<comment type="caution">
    <text evidence="2">The sequence shown here is derived from an EMBL/GenBank/DDBJ whole genome shotgun (WGS) entry which is preliminary data.</text>
</comment>
<organism evidence="2 3">
    <name type="scientific">Rotaria magnacalcarata</name>
    <dbReference type="NCBI Taxonomy" id="392030"/>
    <lineage>
        <taxon>Eukaryota</taxon>
        <taxon>Metazoa</taxon>
        <taxon>Spiralia</taxon>
        <taxon>Gnathifera</taxon>
        <taxon>Rotifera</taxon>
        <taxon>Eurotatoria</taxon>
        <taxon>Bdelloidea</taxon>
        <taxon>Philodinida</taxon>
        <taxon>Philodinidae</taxon>
        <taxon>Rotaria</taxon>
    </lineage>
</organism>
<dbReference type="Proteomes" id="UP000663824">
    <property type="component" value="Unassembled WGS sequence"/>
</dbReference>
<accession>A0A816LBC9</accession>
<dbReference type="Pfam" id="PF20209">
    <property type="entry name" value="DUF6570"/>
    <property type="match status" value="1"/>
</dbReference>
<reference evidence="2" key="1">
    <citation type="submission" date="2021-02" db="EMBL/GenBank/DDBJ databases">
        <authorList>
            <person name="Nowell W R."/>
        </authorList>
    </citation>
    <scope>NUCLEOTIDE SEQUENCE</scope>
</reference>